<gene>
    <name evidence="2" type="ORF">COCMIDRAFT_101894</name>
</gene>
<feature type="compositionally biased region" description="Low complexity" evidence="1">
    <location>
        <begin position="157"/>
        <end position="166"/>
    </location>
</feature>
<sequence>MYVVVLVCSRQRATVRTRPQASARQINGGSYRSSPGLNKAAARVAGVAGVAGAGAGASWAWPCIRSLLPYTTTIVAVRHSPSSQLTPTRPLAPTRHRPDPRPRRALARPASPILCAIVSPQASPVHAPPACLSRPLSVIHGPRNTSDHHFPIRKAQRSQSSASQLNPYPPYPPLLTTCLLPLNHTDPLCFPGSTTPQAAALPRT</sequence>
<dbReference type="KEGG" id="bor:COCMIDRAFT_101894"/>
<evidence type="ECO:0000313" key="2">
    <source>
        <dbReference type="EMBL" id="EUC43066.1"/>
    </source>
</evidence>
<dbReference type="RefSeq" id="XP_007690447.1">
    <property type="nucleotide sequence ID" value="XM_007692257.1"/>
</dbReference>
<feature type="region of interest" description="Disordered" evidence="1">
    <location>
        <begin position="145"/>
        <end position="167"/>
    </location>
</feature>
<reference evidence="2 3" key="1">
    <citation type="journal article" date="2013" name="PLoS Genet.">
        <title>Comparative genome structure, secondary metabolite, and effector coding capacity across Cochliobolus pathogens.</title>
        <authorList>
            <person name="Condon B.J."/>
            <person name="Leng Y."/>
            <person name="Wu D."/>
            <person name="Bushley K.E."/>
            <person name="Ohm R.A."/>
            <person name="Otillar R."/>
            <person name="Martin J."/>
            <person name="Schackwitz W."/>
            <person name="Grimwood J."/>
            <person name="MohdZainudin N."/>
            <person name="Xue C."/>
            <person name="Wang R."/>
            <person name="Manning V.A."/>
            <person name="Dhillon B."/>
            <person name="Tu Z.J."/>
            <person name="Steffenson B.J."/>
            <person name="Salamov A."/>
            <person name="Sun H."/>
            <person name="Lowry S."/>
            <person name="LaButti K."/>
            <person name="Han J."/>
            <person name="Copeland A."/>
            <person name="Lindquist E."/>
            <person name="Barry K."/>
            <person name="Schmutz J."/>
            <person name="Baker S.E."/>
            <person name="Ciuffetti L.M."/>
            <person name="Grigoriev I.V."/>
            <person name="Zhong S."/>
            <person name="Turgeon B.G."/>
        </authorList>
    </citation>
    <scope>NUCLEOTIDE SEQUENCE [LARGE SCALE GENOMIC DNA]</scope>
    <source>
        <strain evidence="2 3">ATCC 44560</strain>
    </source>
</reference>
<evidence type="ECO:0000256" key="1">
    <source>
        <dbReference type="SAM" id="MobiDB-lite"/>
    </source>
</evidence>
<dbReference type="EMBL" id="KI964041">
    <property type="protein sequence ID" value="EUC43066.1"/>
    <property type="molecule type" value="Genomic_DNA"/>
</dbReference>
<accession>W6ZHM9</accession>
<evidence type="ECO:0000313" key="3">
    <source>
        <dbReference type="Proteomes" id="UP000054032"/>
    </source>
</evidence>
<name>W6ZHM9_COCMI</name>
<dbReference type="HOGENOM" id="CLU_1343023_0_0_1"/>
<proteinExistence type="predicted"/>
<dbReference type="Proteomes" id="UP000054032">
    <property type="component" value="Unassembled WGS sequence"/>
</dbReference>
<organism evidence="2 3">
    <name type="scientific">Bipolaris oryzae ATCC 44560</name>
    <dbReference type="NCBI Taxonomy" id="930090"/>
    <lineage>
        <taxon>Eukaryota</taxon>
        <taxon>Fungi</taxon>
        <taxon>Dikarya</taxon>
        <taxon>Ascomycota</taxon>
        <taxon>Pezizomycotina</taxon>
        <taxon>Dothideomycetes</taxon>
        <taxon>Pleosporomycetidae</taxon>
        <taxon>Pleosporales</taxon>
        <taxon>Pleosporineae</taxon>
        <taxon>Pleosporaceae</taxon>
        <taxon>Bipolaris</taxon>
    </lineage>
</organism>
<feature type="region of interest" description="Disordered" evidence="1">
    <location>
        <begin position="80"/>
        <end position="104"/>
    </location>
</feature>
<dbReference type="AlphaFoldDB" id="W6ZHM9"/>
<protein>
    <submittedName>
        <fullName evidence="2">Uncharacterized protein</fullName>
    </submittedName>
</protein>
<keyword evidence="3" id="KW-1185">Reference proteome</keyword>
<dbReference type="GeneID" id="19117961"/>